<evidence type="ECO:0000313" key="2">
    <source>
        <dbReference type="Proteomes" id="UP000217790"/>
    </source>
</evidence>
<accession>A0A2H3D147</accession>
<evidence type="ECO:0000313" key="1">
    <source>
        <dbReference type="EMBL" id="PBK87454.1"/>
    </source>
</evidence>
<sequence length="153" mass="17769">MRSWHPSMALPPVWKQQQPRTLTHTNTSTMNITRGHRIRLMLSKSSTPLPNHYALLPRLSGRCYRLAFILHLSCLRLLHLVSVTEPSNSLYKNISIILVLIPGCHGFKRLIRKKLSTSFEDSRMRIKKPVNYIDLWTTGTQRSLNHFDNFLPP</sequence>
<dbReference type="EMBL" id="KZ293678">
    <property type="protein sequence ID" value="PBK87454.1"/>
    <property type="molecule type" value="Genomic_DNA"/>
</dbReference>
<keyword evidence="2" id="KW-1185">Reference proteome</keyword>
<gene>
    <name evidence="1" type="ORF">ARMGADRAFT_455974</name>
</gene>
<name>A0A2H3D147_ARMGA</name>
<proteinExistence type="predicted"/>
<organism evidence="1 2">
    <name type="scientific">Armillaria gallica</name>
    <name type="common">Bulbous honey fungus</name>
    <name type="synonym">Armillaria bulbosa</name>
    <dbReference type="NCBI Taxonomy" id="47427"/>
    <lineage>
        <taxon>Eukaryota</taxon>
        <taxon>Fungi</taxon>
        <taxon>Dikarya</taxon>
        <taxon>Basidiomycota</taxon>
        <taxon>Agaricomycotina</taxon>
        <taxon>Agaricomycetes</taxon>
        <taxon>Agaricomycetidae</taxon>
        <taxon>Agaricales</taxon>
        <taxon>Marasmiineae</taxon>
        <taxon>Physalacriaceae</taxon>
        <taxon>Armillaria</taxon>
    </lineage>
</organism>
<dbReference type="Proteomes" id="UP000217790">
    <property type="component" value="Unassembled WGS sequence"/>
</dbReference>
<dbReference type="AlphaFoldDB" id="A0A2H3D147"/>
<dbReference type="InParanoid" id="A0A2H3D147"/>
<reference evidence="2" key="1">
    <citation type="journal article" date="2017" name="Nat. Ecol. Evol.">
        <title>Genome expansion and lineage-specific genetic innovations in the forest pathogenic fungi Armillaria.</title>
        <authorList>
            <person name="Sipos G."/>
            <person name="Prasanna A.N."/>
            <person name="Walter M.C."/>
            <person name="O'Connor E."/>
            <person name="Balint B."/>
            <person name="Krizsan K."/>
            <person name="Kiss B."/>
            <person name="Hess J."/>
            <person name="Varga T."/>
            <person name="Slot J."/>
            <person name="Riley R."/>
            <person name="Boka B."/>
            <person name="Rigling D."/>
            <person name="Barry K."/>
            <person name="Lee J."/>
            <person name="Mihaltcheva S."/>
            <person name="LaButti K."/>
            <person name="Lipzen A."/>
            <person name="Waldron R."/>
            <person name="Moloney N.M."/>
            <person name="Sperisen C."/>
            <person name="Kredics L."/>
            <person name="Vagvoelgyi C."/>
            <person name="Patrignani A."/>
            <person name="Fitzpatrick D."/>
            <person name="Nagy I."/>
            <person name="Doyle S."/>
            <person name="Anderson J.B."/>
            <person name="Grigoriev I.V."/>
            <person name="Gueldener U."/>
            <person name="Muensterkoetter M."/>
            <person name="Nagy L.G."/>
        </authorList>
    </citation>
    <scope>NUCLEOTIDE SEQUENCE [LARGE SCALE GENOMIC DNA]</scope>
    <source>
        <strain evidence="2">Ar21-2</strain>
    </source>
</reference>
<protein>
    <submittedName>
        <fullName evidence="1">Uncharacterized protein</fullName>
    </submittedName>
</protein>